<organism evidence="1 2">
    <name type="scientific">Smallanthus sonchifolius</name>
    <dbReference type="NCBI Taxonomy" id="185202"/>
    <lineage>
        <taxon>Eukaryota</taxon>
        <taxon>Viridiplantae</taxon>
        <taxon>Streptophyta</taxon>
        <taxon>Embryophyta</taxon>
        <taxon>Tracheophyta</taxon>
        <taxon>Spermatophyta</taxon>
        <taxon>Magnoliopsida</taxon>
        <taxon>eudicotyledons</taxon>
        <taxon>Gunneridae</taxon>
        <taxon>Pentapetalae</taxon>
        <taxon>asterids</taxon>
        <taxon>campanulids</taxon>
        <taxon>Asterales</taxon>
        <taxon>Asteraceae</taxon>
        <taxon>Asteroideae</taxon>
        <taxon>Heliantheae alliance</taxon>
        <taxon>Millerieae</taxon>
        <taxon>Smallanthus</taxon>
    </lineage>
</organism>
<dbReference type="EMBL" id="CM042043">
    <property type="protein sequence ID" value="KAI3694014.1"/>
    <property type="molecule type" value="Genomic_DNA"/>
</dbReference>
<proteinExistence type="predicted"/>
<sequence>MAASNINGLSLASLFFTVLMFGSGVHCQSVPGIYTFGDSLVDVGNNNFISASILKADFPHNGVDFPNGIATGRFSNGKNSADFLAEKVGLQTAPPYLSLVSQEKGLDITNAMVTGVNFASGGAGILNGTNELFEPIPLTQQVGYYSLVHNQLVQQVGSASAKARLGKSLFVIVTGSNDLLSYFDNDSQVLKQYAPQEYVDVMTSTLKQLLKRLYGLGARKFVVTGVGVIGCCPVQRLQMNITNGCNVEANYWTRKYNIHLKILLKKLKIQLPDINYSYFDTYRAMNNLILDPQNYGISEIKEACCGNGKLNAEIPCLPISTYCSNRNDHLFWDLYHPTETVSKMVTDLIYNGSRQFTLPMNVEYLVRI</sequence>
<protein>
    <submittedName>
        <fullName evidence="1">Uncharacterized protein</fullName>
    </submittedName>
</protein>
<evidence type="ECO:0000313" key="1">
    <source>
        <dbReference type="EMBL" id="KAI3694014.1"/>
    </source>
</evidence>
<accession>A0ACB8Z9R4</accession>
<comment type="caution">
    <text evidence="1">The sequence shown here is derived from an EMBL/GenBank/DDBJ whole genome shotgun (WGS) entry which is preliminary data.</text>
</comment>
<keyword evidence="2" id="KW-1185">Reference proteome</keyword>
<evidence type="ECO:0000313" key="2">
    <source>
        <dbReference type="Proteomes" id="UP001056120"/>
    </source>
</evidence>
<reference evidence="1 2" key="2">
    <citation type="journal article" date="2022" name="Mol. Ecol. Resour.">
        <title>The genomes of chicory, endive, great burdock and yacon provide insights into Asteraceae paleo-polyploidization history and plant inulin production.</title>
        <authorList>
            <person name="Fan W."/>
            <person name="Wang S."/>
            <person name="Wang H."/>
            <person name="Wang A."/>
            <person name="Jiang F."/>
            <person name="Liu H."/>
            <person name="Zhao H."/>
            <person name="Xu D."/>
            <person name="Zhang Y."/>
        </authorList>
    </citation>
    <scope>NUCLEOTIDE SEQUENCE [LARGE SCALE GENOMIC DNA]</scope>
    <source>
        <strain evidence="2">cv. Yunnan</strain>
        <tissue evidence="1">Leaves</tissue>
    </source>
</reference>
<gene>
    <name evidence="1" type="ORF">L1987_76972</name>
</gene>
<reference evidence="2" key="1">
    <citation type="journal article" date="2022" name="Mol. Ecol. Resour.">
        <title>The genomes of chicory, endive, great burdock and yacon provide insights into Asteraceae palaeo-polyploidization history and plant inulin production.</title>
        <authorList>
            <person name="Fan W."/>
            <person name="Wang S."/>
            <person name="Wang H."/>
            <person name="Wang A."/>
            <person name="Jiang F."/>
            <person name="Liu H."/>
            <person name="Zhao H."/>
            <person name="Xu D."/>
            <person name="Zhang Y."/>
        </authorList>
    </citation>
    <scope>NUCLEOTIDE SEQUENCE [LARGE SCALE GENOMIC DNA]</scope>
    <source>
        <strain evidence="2">cv. Yunnan</strain>
    </source>
</reference>
<name>A0ACB8Z9R4_9ASTR</name>
<dbReference type="Proteomes" id="UP001056120">
    <property type="component" value="Linkage Group LG26"/>
</dbReference>